<feature type="signal peptide" evidence="1">
    <location>
        <begin position="1"/>
        <end position="25"/>
    </location>
</feature>
<gene>
    <name evidence="2" type="ORF">GJU41_02645</name>
</gene>
<reference evidence="2 3" key="1">
    <citation type="submission" date="2019-11" db="EMBL/GenBank/DDBJ databases">
        <title>Bacillus idriensis genome.</title>
        <authorList>
            <person name="Konopka E.N."/>
            <person name="Newman J.D."/>
        </authorList>
    </citation>
    <scope>NUCLEOTIDE SEQUENCE [LARGE SCALE GENOMIC DNA]</scope>
    <source>
        <strain evidence="2 3">DSM 19097</strain>
    </source>
</reference>
<dbReference type="Proteomes" id="UP000441585">
    <property type="component" value="Unassembled WGS sequence"/>
</dbReference>
<dbReference type="EMBL" id="WKKF01000001">
    <property type="protein sequence ID" value="MRX52860.1"/>
    <property type="molecule type" value="Genomic_DNA"/>
</dbReference>
<keyword evidence="2" id="KW-0808">Transferase</keyword>
<evidence type="ECO:0000256" key="1">
    <source>
        <dbReference type="SAM" id="SignalP"/>
    </source>
</evidence>
<comment type="caution">
    <text evidence="2">The sequence shown here is derived from an EMBL/GenBank/DDBJ whole genome shotgun (WGS) entry which is preliminary data.</text>
</comment>
<evidence type="ECO:0000313" key="3">
    <source>
        <dbReference type="Proteomes" id="UP000441585"/>
    </source>
</evidence>
<accession>A0A6I2M450</accession>
<sequence>MICVKKHLIIAGLAIMTLAFTLSPAAPDAKAESREQTECITKEALALKEGMRRLWIDHAIWTKSYIVSSINGLENQKELLARLLKNQDDIGNAIKPYYGEEAGNKLAELLRDHILIAGKLTAAAKSGNQSDFKKFNTEWYKNADDIAKFLSSANPNWSEKELKEALYMHLQFITDDVTARLKKDWNASILAFDKGLDHLLMMADVLSAGIMKQFPDKF</sequence>
<feature type="chain" id="PRO_5038669206" evidence="1">
    <location>
        <begin position="26"/>
        <end position="218"/>
    </location>
</feature>
<organism evidence="2 3">
    <name type="scientific">Metabacillus idriensis</name>
    <dbReference type="NCBI Taxonomy" id="324768"/>
    <lineage>
        <taxon>Bacteria</taxon>
        <taxon>Bacillati</taxon>
        <taxon>Bacillota</taxon>
        <taxon>Bacilli</taxon>
        <taxon>Bacillales</taxon>
        <taxon>Bacillaceae</taxon>
        <taxon>Metabacillus</taxon>
    </lineage>
</organism>
<keyword evidence="3" id="KW-1185">Reference proteome</keyword>
<name>A0A6I2M450_9BACI</name>
<dbReference type="GO" id="GO:0016740">
    <property type="term" value="F:transferase activity"/>
    <property type="evidence" value="ECO:0007669"/>
    <property type="project" value="UniProtKB-KW"/>
</dbReference>
<protein>
    <submittedName>
        <fullName evidence="2">Glycosyltransferase</fullName>
    </submittedName>
</protein>
<evidence type="ECO:0000313" key="2">
    <source>
        <dbReference type="EMBL" id="MRX52860.1"/>
    </source>
</evidence>
<proteinExistence type="predicted"/>
<dbReference type="AlphaFoldDB" id="A0A6I2M450"/>
<keyword evidence="1" id="KW-0732">Signal</keyword>